<feature type="site" description="Interaction with phosphoserine on interacting protein" evidence="2">
    <location>
        <position position="121"/>
    </location>
</feature>
<dbReference type="AlphaFoldDB" id="A0A1R2CEE2"/>
<comment type="caution">
    <text evidence="4">The sequence shown here is derived from an EMBL/GenBank/DDBJ whole genome shotgun (WGS) entry which is preliminary data.</text>
</comment>
<dbReference type="PRINTS" id="PR00305">
    <property type="entry name" value="1433ZETA"/>
</dbReference>
<feature type="domain" description="14-3-3" evidence="3">
    <location>
        <begin position="3"/>
        <end position="232"/>
    </location>
</feature>
<dbReference type="Pfam" id="PF00244">
    <property type="entry name" value="14-3-3"/>
    <property type="match status" value="1"/>
</dbReference>
<evidence type="ECO:0000259" key="3">
    <source>
        <dbReference type="SMART" id="SM00101"/>
    </source>
</evidence>
<dbReference type="Gene3D" id="1.20.190.20">
    <property type="entry name" value="14-3-3 domain"/>
    <property type="match status" value="1"/>
</dbReference>
<sequence length="232" mass="27412">MIKENYEFLLALVEDTERYEDIRLHLKYCTSKELSVNERTCFYNCYKKIIQSRRNVWHPVYILEKKEPGKSKVISWYRKKLEDEMEEICKEVFMIADFQLKVVKSIDFKAFYLKTKGDYFRYQAEYHCVPENKDHYGINAVQNAFFAYEQASEIVLSELPPTNPLRLSLALNFSVFFYEIMKSSDRALLIARMAYQDGLADLSGVEGQIRKETEKLLGLINENIVLWSSEVQ</sequence>
<gene>
    <name evidence="4" type="ORF">SteCoe_10960</name>
</gene>
<protein>
    <recommendedName>
        <fullName evidence="3">14-3-3 domain-containing protein</fullName>
    </recommendedName>
</protein>
<dbReference type="CDD" id="cd08774">
    <property type="entry name" value="14-3-3"/>
    <property type="match status" value="1"/>
</dbReference>
<dbReference type="OrthoDB" id="10260625at2759"/>
<comment type="similarity">
    <text evidence="1">Belongs to the 14-3-3 family.</text>
</comment>
<dbReference type="InterPro" id="IPR000308">
    <property type="entry name" value="14-3-3"/>
</dbReference>
<proteinExistence type="inferred from homology"/>
<organism evidence="4 5">
    <name type="scientific">Stentor coeruleus</name>
    <dbReference type="NCBI Taxonomy" id="5963"/>
    <lineage>
        <taxon>Eukaryota</taxon>
        <taxon>Sar</taxon>
        <taxon>Alveolata</taxon>
        <taxon>Ciliophora</taxon>
        <taxon>Postciliodesmatophora</taxon>
        <taxon>Heterotrichea</taxon>
        <taxon>Heterotrichida</taxon>
        <taxon>Stentoridae</taxon>
        <taxon>Stentor</taxon>
    </lineage>
</organism>
<evidence type="ECO:0000313" key="5">
    <source>
        <dbReference type="Proteomes" id="UP000187209"/>
    </source>
</evidence>
<dbReference type="EMBL" id="MPUH01000179">
    <property type="protein sequence ID" value="OMJ87363.1"/>
    <property type="molecule type" value="Genomic_DNA"/>
</dbReference>
<dbReference type="SUPFAM" id="SSF48445">
    <property type="entry name" value="14-3-3 protein"/>
    <property type="match status" value="1"/>
</dbReference>
<name>A0A1R2CEE2_9CILI</name>
<dbReference type="Proteomes" id="UP000187209">
    <property type="component" value="Unassembled WGS sequence"/>
</dbReference>
<evidence type="ECO:0000256" key="1">
    <source>
        <dbReference type="ARBA" id="ARBA00006141"/>
    </source>
</evidence>
<reference evidence="4 5" key="1">
    <citation type="submission" date="2016-11" db="EMBL/GenBank/DDBJ databases">
        <title>The macronuclear genome of Stentor coeruleus: a giant cell with tiny introns.</title>
        <authorList>
            <person name="Slabodnick M."/>
            <person name="Ruby J.G."/>
            <person name="Reiff S.B."/>
            <person name="Swart E.C."/>
            <person name="Gosai S."/>
            <person name="Prabakaran S."/>
            <person name="Witkowska E."/>
            <person name="Larue G.E."/>
            <person name="Fisher S."/>
            <person name="Freeman R.M."/>
            <person name="Gunawardena J."/>
            <person name="Chu W."/>
            <person name="Stover N.A."/>
            <person name="Gregory B.D."/>
            <person name="Nowacki M."/>
            <person name="Derisi J."/>
            <person name="Roy S.W."/>
            <person name="Marshall W.F."/>
            <person name="Sood P."/>
        </authorList>
    </citation>
    <scope>NUCLEOTIDE SEQUENCE [LARGE SCALE GENOMIC DNA]</scope>
    <source>
        <strain evidence="4">WM001</strain>
    </source>
</reference>
<evidence type="ECO:0000313" key="4">
    <source>
        <dbReference type="EMBL" id="OMJ87363.1"/>
    </source>
</evidence>
<feature type="site" description="Interaction with phosphoserine on interacting protein" evidence="2">
    <location>
        <position position="54"/>
    </location>
</feature>
<dbReference type="InterPro" id="IPR023410">
    <property type="entry name" value="14-3-3_domain"/>
</dbReference>
<accession>A0A1R2CEE2</accession>
<dbReference type="PANTHER" id="PTHR18860">
    <property type="entry name" value="14-3-3 PROTEIN"/>
    <property type="match status" value="1"/>
</dbReference>
<dbReference type="PIRSF" id="PIRSF000868">
    <property type="entry name" value="14-3-3"/>
    <property type="match status" value="1"/>
</dbReference>
<dbReference type="SMART" id="SM00101">
    <property type="entry name" value="14_3_3"/>
    <property type="match status" value="1"/>
</dbReference>
<dbReference type="InterPro" id="IPR036815">
    <property type="entry name" value="14-3-3_dom_sf"/>
</dbReference>
<keyword evidence="5" id="KW-1185">Reference proteome</keyword>
<evidence type="ECO:0000256" key="2">
    <source>
        <dbReference type="PIRSR" id="PIRSR000868-1"/>
    </source>
</evidence>